<dbReference type="SMART" id="SM00248">
    <property type="entry name" value="ANK"/>
    <property type="match status" value="6"/>
</dbReference>
<comment type="caution">
    <text evidence="4">The sequence shown here is derived from an EMBL/GenBank/DDBJ whole genome shotgun (WGS) entry which is preliminary data.</text>
</comment>
<feature type="repeat" description="ANK" evidence="3">
    <location>
        <begin position="130"/>
        <end position="162"/>
    </location>
</feature>
<evidence type="ECO:0000313" key="4">
    <source>
        <dbReference type="EMBL" id="CAH0104504.1"/>
    </source>
</evidence>
<keyword evidence="1" id="KW-0677">Repeat</keyword>
<evidence type="ECO:0000256" key="1">
    <source>
        <dbReference type="ARBA" id="ARBA00022737"/>
    </source>
</evidence>
<reference evidence="4" key="1">
    <citation type="submission" date="2021-11" db="EMBL/GenBank/DDBJ databases">
        <authorList>
            <person name="Schell T."/>
        </authorList>
    </citation>
    <scope>NUCLEOTIDE SEQUENCE</scope>
    <source>
        <strain evidence="4">M5</strain>
    </source>
</reference>
<dbReference type="InterPro" id="IPR002110">
    <property type="entry name" value="Ankyrin_rpt"/>
</dbReference>
<dbReference type="AlphaFoldDB" id="A0A8J2RNY2"/>
<accession>A0A8J2RNY2</accession>
<organism evidence="4 5">
    <name type="scientific">Daphnia galeata</name>
    <dbReference type="NCBI Taxonomy" id="27404"/>
    <lineage>
        <taxon>Eukaryota</taxon>
        <taxon>Metazoa</taxon>
        <taxon>Ecdysozoa</taxon>
        <taxon>Arthropoda</taxon>
        <taxon>Crustacea</taxon>
        <taxon>Branchiopoda</taxon>
        <taxon>Diplostraca</taxon>
        <taxon>Cladocera</taxon>
        <taxon>Anomopoda</taxon>
        <taxon>Daphniidae</taxon>
        <taxon>Daphnia</taxon>
    </lineage>
</organism>
<name>A0A8J2RNY2_9CRUS</name>
<dbReference type="PANTHER" id="PTHR24198:SF165">
    <property type="entry name" value="ANKYRIN REPEAT-CONTAINING PROTEIN-RELATED"/>
    <property type="match status" value="1"/>
</dbReference>
<gene>
    <name evidence="4" type="ORF">DGAL_LOCUS7411</name>
</gene>
<dbReference type="SUPFAM" id="SSF48403">
    <property type="entry name" value="Ankyrin repeat"/>
    <property type="match status" value="2"/>
</dbReference>
<dbReference type="Gene3D" id="1.25.40.20">
    <property type="entry name" value="Ankyrin repeat-containing domain"/>
    <property type="match status" value="3"/>
</dbReference>
<dbReference type="Pfam" id="PF13637">
    <property type="entry name" value="Ank_4"/>
    <property type="match status" value="1"/>
</dbReference>
<feature type="repeat" description="ANK" evidence="3">
    <location>
        <begin position="89"/>
        <end position="112"/>
    </location>
</feature>
<dbReference type="InterPro" id="IPR036770">
    <property type="entry name" value="Ankyrin_rpt-contain_sf"/>
</dbReference>
<evidence type="ECO:0000256" key="3">
    <source>
        <dbReference type="PROSITE-ProRule" id="PRU00023"/>
    </source>
</evidence>
<dbReference type="PANTHER" id="PTHR24198">
    <property type="entry name" value="ANKYRIN REPEAT AND PROTEIN KINASE DOMAIN-CONTAINING PROTEIN"/>
    <property type="match status" value="1"/>
</dbReference>
<feature type="repeat" description="ANK" evidence="3">
    <location>
        <begin position="56"/>
        <end position="88"/>
    </location>
</feature>
<evidence type="ECO:0000313" key="5">
    <source>
        <dbReference type="Proteomes" id="UP000789390"/>
    </source>
</evidence>
<keyword evidence="2 3" id="KW-0040">ANK repeat</keyword>
<dbReference type="EMBL" id="CAKKLH010000145">
    <property type="protein sequence ID" value="CAH0104504.1"/>
    <property type="molecule type" value="Genomic_DNA"/>
</dbReference>
<protein>
    <submittedName>
        <fullName evidence="4">Uncharacterized protein</fullName>
    </submittedName>
</protein>
<dbReference type="Pfam" id="PF12796">
    <property type="entry name" value="Ank_2"/>
    <property type="match status" value="2"/>
</dbReference>
<dbReference type="PRINTS" id="PR01415">
    <property type="entry name" value="ANKYRIN"/>
</dbReference>
<keyword evidence="5" id="KW-1185">Reference proteome</keyword>
<dbReference type="OrthoDB" id="10254927at2759"/>
<proteinExistence type="predicted"/>
<sequence>MVRHLLEKWKADPTQPDRMGMNALHTASFWANDNMKIIDLLLEYEKVDINERDEIFGRTALHWAVRECNSIAVGHLIDKGADPNIYDKDGLSPLHLAASKGNGTEIMDLILKAKKAKQNDEGIDDVDHQFGTTALHMAVTASNLLTVEYLIEKGADINYRHKSGCTPFFLAAAFVQDQKIIDLLLKNIEKKDIDKFKMDASSLLRHITANENRLINRNIIRVGEKDIFHREECDRLAEKKKMKNNRKNQIKMLSNKELLEMGYFPMEDISTFGTKTFRWPVEQMSSWALIIRSAIEDSDVQRVRKLIETGVDISQAKWGRKANALHVASRYAKTTELIDVILETGQFDINGVDNDGETPLHYAIKGRNPTQCTFLI</sequence>
<dbReference type="Proteomes" id="UP000789390">
    <property type="component" value="Unassembled WGS sequence"/>
</dbReference>
<dbReference type="PROSITE" id="PS50297">
    <property type="entry name" value="ANK_REP_REGION"/>
    <property type="match status" value="3"/>
</dbReference>
<dbReference type="PROSITE" id="PS50088">
    <property type="entry name" value="ANK_REPEAT"/>
    <property type="match status" value="3"/>
</dbReference>
<evidence type="ECO:0000256" key="2">
    <source>
        <dbReference type="ARBA" id="ARBA00023043"/>
    </source>
</evidence>